<name>A0A6C0DMX2_9ZZZZ</name>
<evidence type="ECO:0000256" key="3">
    <source>
        <dbReference type="ARBA" id="ARBA00022478"/>
    </source>
</evidence>
<dbReference type="Pfam" id="PF04566">
    <property type="entry name" value="RNA_pol_Rpb2_4"/>
    <property type="match status" value="1"/>
</dbReference>
<dbReference type="GO" id="GO:0003677">
    <property type="term" value="F:DNA binding"/>
    <property type="evidence" value="ECO:0007669"/>
    <property type="project" value="InterPro"/>
</dbReference>
<dbReference type="Gene3D" id="3.10.28.10">
    <property type="entry name" value="Homing endonucleases"/>
    <property type="match status" value="1"/>
</dbReference>
<dbReference type="SUPFAM" id="SSF55608">
    <property type="entry name" value="Homing endonucleases"/>
    <property type="match status" value="1"/>
</dbReference>
<evidence type="ECO:0000256" key="5">
    <source>
        <dbReference type="ARBA" id="ARBA00022695"/>
    </source>
</evidence>
<dbReference type="GO" id="GO:0006351">
    <property type="term" value="P:DNA-templated transcription"/>
    <property type="evidence" value="ECO:0007669"/>
    <property type="project" value="InterPro"/>
</dbReference>
<keyword evidence="6" id="KW-0479">Metal-binding</keyword>
<dbReference type="InterPro" id="IPR037033">
    <property type="entry name" value="DNA-dir_RNAP_su2_hyb_sf"/>
</dbReference>
<organism evidence="12">
    <name type="scientific">viral metagenome</name>
    <dbReference type="NCBI Taxonomy" id="1070528"/>
    <lineage>
        <taxon>unclassified sequences</taxon>
        <taxon>metagenomes</taxon>
        <taxon>organismal metagenomes</taxon>
    </lineage>
</organism>
<dbReference type="GO" id="GO:0003899">
    <property type="term" value="F:DNA-directed RNA polymerase activity"/>
    <property type="evidence" value="ECO:0007669"/>
    <property type="project" value="UniProtKB-EC"/>
</dbReference>
<dbReference type="InterPro" id="IPR004042">
    <property type="entry name" value="Intein_endonuc_central"/>
</dbReference>
<keyword evidence="8" id="KW-0862">Zinc</keyword>
<keyword evidence="3" id="KW-0240">DNA-directed RNA polymerase</keyword>
<dbReference type="InterPro" id="IPR007646">
    <property type="entry name" value="RNA_pol_Rpb2_4"/>
</dbReference>
<comment type="similarity">
    <text evidence="1">Belongs to the RNA polymerase beta chain family.</text>
</comment>
<evidence type="ECO:0000256" key="4">
    <source>
        <dbReference type="ARBA" id="ARBA00022679"/>
    </source>
</evidence>
<dbReference type="PROSITE" id="PS50817">
    <property type="entry name" value="INTEIN_N_TER"/>
    <property type="match status" value="2"/>
</dbReference>
<dbReference type="InterPro" id="IPR007641">
    <property type="entry name" value="RNA_pol_Rpb2_7"/>
</dbReference>
<dbReference type="InterPro" id="IPR037034">
    <property type="entry name" value="RNA_pol_Rpb2_2_sf"/>
</dbReference>
<dbReference type="InterPro" id="IPR007645">
    <property type="entry name" value="RNA_pol_Rpb2_3"/>
</dbReference>
<dbReference type="SUPFAM" id="SSF64484">
    <property type="entry name" value="beta and beta-prime subunits of DNA dependent RNA-polymerase"/>
    <property type="match status" value="3"/>
</dbReference>
<dbReference type="Gene3D" id="3.90.1100.10">
    <property type="match status" value="2"/>
</dbReference>
<evidence type="ECO:0000256" key="6">
    <source>
        <dbReference type="ARBA" id="ARBA00022723"/>
    </source>
</evidence>
<dbReference type="InterPro" id="IPR036844">
    <property type="entry name" value="Hint_dom_sf"/>
</dbReference>
<dbReference type="GO" id="GO:0046872">
    <property type="term" value="F:metal ion binding"/>
    <property type="evidence" value="ECO:0007669"/>
    <property type="project" value="UniProtKB-KW"/>
</dbReference>
<evidence type="ECO:0000256" key="2">
    <source>
        <dbReference type="ARBA" id="ARBA00012418"/>
    </source>
</evidence>
<dbReference type="Pfam" id="PF04567">
    <property type="entry name" value="RNA_pol_Rpb2_5"/>
    <property type="match status" value="1"/>
</dbReference>
<dbReference type="CDD" id="cd00081">
    <property type="entry name" value="Hint"/>
    <property type="match status" value="2"/>
</dbReference>
<dbReference type="Pfam" id="PF04563">
    <property type="entry name" value="RNA_pol_Rpb2_1"/>
    <property type="match status" value="1"/>
</dbReference>
<evidence type="ECO:0000259" key="11">
    <source>
        <dbReference type="PROSITE" id="PS50819"/>
    </source>
</evidence>
<dbReference type="Gene3D" id="3.90.1110.10">
    <property type="entry name" value="RNA polymerase Rpb2, domain 2"/>
    <property type="match status" value="1"/>
</dbReference>
<dbReference type="InterPro" id="IPR007121">
    <property type="entry name" value="RNA_pol_bsu_CS"/>
</dbReference>
<keyword evidence="7" id="KW-0068">Autocatalytic cleavage</keyword>
<protein>
    <recommendedName>
        <fullName evidence="2">DNA-directed RNA polymerase</fullName>
        <ecNumber evidence="2">2.7.7.6</ecNumber>
    </recommendedName>
</protein>
<dbReference type="InterPro" id="IPR003587">
    <property type="entry name" value="Hint_dom_N"/>
</dbReference>
<dbReference type="SMART" id="SM00305">
    <property type="entry name" value="HintC"/>
    <property type="match status" value="2"/>
</dbReference>
<dbReference type="InterPro" id="IPR007644">
    <property type="entry name" value="RNA_pol_bsu_protrusion"/>
</dbReference>
<evidence type="ECO:0000256" key="8">
    <source>
        <dbReference type="ARBA" id="ARBA00022833"/>
    </source>
</evidence>
<proteinExistence type="inferred from homology"/>
<keyword evidence="4" id="KW-0808">Transferase</keyword>
<dbReference type="InterPro" id="IPR027434">
    <property type="entry name" value="Homing_endonucl"/>
</dbReference>
<dbReference type="Pfam" id="PF04560">
    <property type="entry name" value="RNA_pol_Rpb2_7"/>
    <property type="match status" value="1"/>
</dbReference>
<dbReference type="GO" id="GO:0032549">
    <property type="term" value="F:ribonucleoside binding"/>
    <property type="evidence" value="ECO:0007669"/>
    <property type="project" value="InterPro"/>
</dbReference>
<feature type="domain" description="DOD-type homing endonuclease" evidence="11">
    <location>
        <begin position="755"/>
        <end position="926"/>
    </location>
</feature>
<evidence type="ECO:0000256" key="9">
    <source>
        <dbReference type="ARBA" id="ARBA00023000"/>
    </source>
</evidence>
<dbReference type="Gene3D" id="2.40.270.10">
    <property type="entry name" value="DNA-directed RNA polymerase, subunit 2, domain 6"/>
    <property type="match status" value="1"/>
</dbReference>
<dbReference type="Pfam" id="PF00562">
    <property type="entry name" value="RNA_pol_Rpb2_6"/>
    <property type="match status" value="1"/>
</dbReference>
<dbReference type="GO" id="GO:0016539">
    <property type="term" value="P:intein-mediated protein splicing"/>
    <property type="evidence" value="ECO:0007669"/>
    <property type="project" value="InterPro"/>
</dbReference>
<sequence>MDVSEFKEEYEMKATVHADEHWAKTMGVIDEKGASHDLLNPPLKIKRKLKLSTKDTVPVPALAPVHAFSLKEELLGKKEVEQMDPAAPDEKALLEHLGEYIEEPFHIIESYFEGQHLERLVRHQIESYNHFVNYQIQRTIQMFNPVVIRSENDFIAEKNKYFLEVFISFTNFKLYPPQIHENNGATKMMLPQEAKLRNFTYASTMSVDVNIQYVVRNTETMETPKIIEKVLPKINIGKLPIMLKSAICVLTQNKHIQHEYTGECSMDSGGYFIIKGSEKTVLGQERAAENKIYCFDGKNTTKWNWMAEIKSVPDFKCISPKQIEMMIANKNNGFGHGIFVNIPRIKQPIELFVLFRALGVMTDKKICEYILLDISDKQQTDLLQALQASVIDSNKYITQEDALRHITAAVAYTPLNMDKETGARKKREFTIDVLNNDLFPHCQTLEQKLYLLGYMVKKLLFTSLGWMPPDDRDSYLNKRIELTGTLLNNLFRNYFNKLVKEMQKQIVREINNGSWRSMEDYENIVNMTNIYKIMKSTTIENGINRALATGDFSIKQSNSSKVGVAQVLNRLTYVSSLSHLRRINTPLEKSGELIAPRKLHTTTWGFLCLTGDTDVLMSDRLTTKKIKDIVDGEWVTTIHPKTLTHEPSDIHSFFCKMPDRLFEITTINGRKAKATANHPFLVNKDGTPEWLNLEDLKENDKLIIRHTVKHIVDTNTTLININSKDVLDHYKMELMEHNLLDKNIPVCKLKILARLIGALNTDGHLHERIDKDKKYYASSFFVGEEHDVFQLADDIAKLGFGNVSIHRRISNFEDKIAGRTTVYRTWEVTKSGAFSYLLFLLGGFSGKKTNRERSIPAWLTSAELSVKREFLSAFQGGDGSRLSYQSKNKRFTPRISVTCQTTDNEYLQDTIHYMTQIINMFQEFGIQSNINTVDAGENKTRVCIVFDNSSENLEKYADTINYTYCDEKRRASAPVVEHLKTKEFLKTLGRPETNASIYENYMKDNILDNGCISVPILSIREIEPELVYDFTTRSDNHSFVASSFVCHNCCAETPEGQSIGVVKNISYMAHVTIPTNSSSLYDYVNPQIIPLAGVDPRDLHNKVKVFVNGCWLGVTNDPFALYRDMKDKKYRGIVNIYTSIVFDIKNMEIRICNDGGRLTRPVLKVRDNKAIITKDIIKMLENKEISWNDLLTNCKLDESVVEYIDPEEQNFAMIAMKCKHGYLQDDSYKFQYTHCEIHPSTIFGVLASCIPYPDHNQAPRNTYQCLGPDELVWMADGSRKAIRDVQIGEKVLTFHPETLEITETDVINQFVRPNEYPIYKLTTVTGREIIATEDHKFMTDQGWKTVGEMRNDASLKIGCEFNPTDKKFSFMNIESFERMPDGEISDIEVESENHSFIAANGGFASANCAMAKQAMGIYATNYDQRMDKTAYVLNYPTRPLVDTRLMNFIHLNRIPSGTQIHVAIMTHTGYNQEDSVLINKGSLDRGLFLATIYHTEKDEDKNIIRDEIIRCNPDKTKTKGIKFGNYSKLDVNGFIPENELVENRDVIIAKIIPIKENRNDPTKVIKYEDQSKTFRTTEETYIDKNYTGRNGDGYNFAKVRVRILRKPVLGDKFSSRHGQKGTAGNIIPECDMPFTKNGLRPDIIINPHAIPSRMTIGQLKETLLGKVLIELGLFGDGTSFGNLDVKTISEELQKLGYESYGNELMYNGLTGEQLETNIFLGPVFYQRLKHMVNDKQHSRSIGPMVNLTRQPAEGRSRDGGFRIGEMERDVMIAHGMSRFCRERLYDVSDKYSAHVCKKCGMIAAYNDGNKNKMYANADFSIHLCNTCGNKTDFAKVDIPYAYKLLSQELQTINVVPRIITE</sequence>
<dbReference type="InterPro" id="IPR007642">
    <property type="entry name" value="RNA_pol_Rpb2_2"/>
</dbReference>
<dbReference type="InterPro" id="IPR007647">
    <property type="entry name" value="RNA_pol_Rpb2_5"/>
</dbReference>
<dbReference type="PROSITE" id="PS01166">
    <property type="entry name" value="RNA_POL_BETA"/>
    <property type="match status" value="1"/>
</dbReference>
<evidence type="ECO:0000256" key="10">
    <source>
        <dbReference type="ARBA" id="ARBA00023163"/>
    </source>
</evidence>
<dbReference type="Gene3D" id="3.90.1070.20">
    <property type="match status" value="1"/>
</dbReference>
<dbReference type="Gene3D" id="2.40.50.150">
    <property type="match status" value="1"/>
</dbReference>
<dbReference type="InterPro" id="IPR006141">
    <property type="entry name" value="Intein_N"/>
</dbReference>
<dbReference type="Pfam" id="PF04565">
    <property type="entry name" value="RNA_pol_Rpb2_3"/>
    <property type="match status" value="2"/>
</dbReference>
<dbReference type="GO" id="GO:0000428">
    <property type="term" value="C:DNA-directed RNA polymerase complex"/>
    <property type="evidence" value="ECO:0007669"/>
    <property type="project" value="UniProtKB-KW"/>
</dbReference>
<keyword evidence="5" id="KW-0548">Nucleotidyltransferase</keyword>
<dbReference type="InterPro" id="IPR003586">
    <property type="entry name" value="Hint_dom_C"/>
</dbReference>
<dbReference type="Pfam" id="PF04561">
    <property type="entry name" value="RNA_pol_Rpb2_2"/>
    <property type="match status" value="1"/>
</dbReference>
<evidence type="ECO:0000256" key="7">
    <source>
        <dbReference type="ARBA" id="ARBA00022813"/>
    </source>
</evidence>
<dbReference type="CDD" id="cd00653">
    <property type="entry name" value="RNA_pol_B_RPB2"/>
    <property type="match status" value="1"/>
</dbReference>
<dbReference type="SUPFAM" id="SSF51294">
    <property type="entry name" value="Hedgehog/intein (Hint) domain"/>
    <property type="match status" value="2"/>
</dbReference>
<dbReference type="GO" id="GO:0004519">
    <property type="term" value="F:endonuclease activity"/>
    <property type="evidence" value="ECO:0007669"/>
    <property type="project" value="InterPro"/>
</dbReference>
<evidence type="ECO:0000256" key="1">
    <source>
        <dbReference type="ARBA" id="ARBA00006835"/>
    </source>
</evidence>
<dbReference type="InterPro" id="IPR030934">
    <property type="entry name" value="Intein_C"/>
</dbReference>
<dbReference type="NCBIfam" id="TIGR01445">
    <property type="entry name" value="intein_Nterm"/>
    <property type="match status" value="2"/>
</dbReference>
<dbReference type="NCBIfam" id="TIGR01443">
    <property type="entry name" value="intein_Cterm"/>
    <property type="match status" value="2"/>
</dbReference>
<dbReference type="InterPro" id="IPR015712">
    <property type="entry name" value="DNA-dir_RNA_pol_su2"/>
</dbReference>
<dbReference type="EMBL" id="MN739646">
    <property type="protein sequence ID" value="QHT17903.1"/>
    <property type="molecule type" value="Genomic_DNA"/>
</dbReference>
<dbReference type="Gene3D" id="3.90.1800.10">
    <property type="entry name" value="RNA polymerase alpha subunit dimerisation domain"/>
    <property type="match status" value="1"/>
</dbReference>
<dbReference type="SMART" id="SM00306">
    <property type="entry name" value="HintN"/>
    <property type="match status" value="2"/>
</dbReference>
<keyword evidence="10" id="KW-0804">Transcription</keyword>
<dbReference type="PANTHER" id="PTHR20856">
    <property type="entry name" value="DNA-DIRECTED RNA POLYMERASE I SUBUNIT 2"/>
    <property type="match status" value="1"/>
</dbReference>
<accession>A0A6C0DMX2</accession>
<dbReference type="EC" id="2.7.7.6" evidence="2"/>
<dbReference type="InterPro" id="IPR007120">
    <property type="entry name" value="DNA-dir_RNAP_su2_dom"/>
</dbReference>
<dbReference type="Pfam" id="PF14890">
    <property type="entry name" value="Intein_splicing"/>
    <property type="match status" value="1"/>
</dbReference>
<keyword evidence="9" id="KW-0651">Protein splicing</keyword>
<dbReference type="InterPro" id="IPR014724">
    <property type="entry name" value="RNA_pol_RPB2_OB-fold"/>
</dbReference>
<dbReference type="PROSITE" id="PS50819">
    <property type="entry name" value="INTEIN_ENDONUCLEASE"/>
    <property type="match status" value="1"/>
</dbReference>
<dbReference type="Gene3D" id="2.170.16.10">
    <property type="entry name" value="Hedgehog/Intein (Hint) domain"/>
    <property type="match status" value="3"/>
</dbReference>
<evidence type="ECO:0000313" key="12">
    <source>
        <dbReference type="EMBL" id="QHT17903.1"/>
    </source>
</evidence>
<dbReference type="PROSITE" id="PS50818">
    <property type="entry name" value="INTEIN_C_TER"/>
    <property type="match status" value="1"/>
</dbReference>
<reference evidence="12" key="1">
    <citation type="journal article" date="2020" name="Nature">
        <title>Giant virus diversity and host interactions through global metagenomics.</title>
        <authorList>
            <person name="Schulz F."/>
            <person name="Roux S."/>
            <person name="Paez-Espino D."/>
            <person name="Jungbluth S."/>
            <person name="Walsh D.A."/>
            <person name="Denef V.J."/>
            <person name="McMahon K.D."/>
            <person name="Konstantinidis K.T."/>
            <person name="Eloe-Fadrosh E.A."/>
            <person name="Kyrpides N.C."/>
            <person name="Woyke T."/>
        </authorList>
    </citation>
    <scope>NUCLEOTIDE SEQUENCE</scope>
    <source>
        <strain evidence="12">GVMAG-M-3300023174-3</strain>
    </source>
</reference>